<keyword evidence="2" id="KW-1185">Reference proteome</keyword>
<reference evidence="1 2" key="1">
    <citation type="journal article" date="2015" name="Genome Biol. Evol.">
        <title>The genome of winter moth (Operophtera brumata) provides a genomic perspective on sexual dimorphism and phenology.</title>
        <authorList>
            <person name="Derks M.F."/>
            <person name="Smit S."/>
            <person name="Salis L."/>
            <person name="Schijlen E."/>
            <person name="Bossers A."/>
            <person name="Mateman C."/>
            <person name="Pijl A.S."/>
            <person name="de Ridder D."/>
            <person name="Groenen M.A."/>
            <person name="Visser M.E."/>
            <person name="Megens H.J."/>
        </authorList>
    </citation>
    <scope>NUCLEOTIDE SEQUENCE [LARGE SCALE GENOMIC DNA]</scope>
    <source>
        <strain evidence="1">WM2013NL</strain>
        <tissue evidence="1">Head and thorax</tissue>
    </source>
</reference>
<gene>
    <name evidence="1" type="ORF">OBRU01_19199</name>
</gene>
<dbReference type="Proteomes" id="UP000037510">
    <property type="component" value="Unassembled WGS sequence"/>
</dbReference>
<feature type="non-terminal residue" evidence="1">
    <location>
        <position position="155"/>
    </location>
</feature>
<evidence type="ECO:0000313" key="1">
    <source>
        <dbReference type="EMBL" id="KOB67838.1"/>
    </source>
</evidence>
<dbReference type="AlphaFoldDB" id="A0A0L7KX48"/>
<organism evidence="1 2">
    <name type="scientific">Operophtera brumata</name>
    <name type="common">Winter moth</name>
    <name type="synonym">Phalaena brumata</name>
    <dbReference type="NCBI Taxonomy" id="104452"/>
    <lineage>
        <taxon>Eukaryota</taxon>
        <taxon>Metazoa</taxon>
        <taxon>Ecdysozoa</taxon>
        <taxon>Arthropoda</taxon>
        <taxon>Hexapoda</taxon>
        <taxon>Insecta</taxon>
        <taxon>Pterygota</taxon>
        <taxon>Neoptera</taxon>
        <taxon>Endopterygota</taxon>
        <taxon>Lepidoptera</taxon>
        <taxon>Glossata</taxon>
        <taxon>Ditrysia</taxon>
        <taxon>Geometroidea</taxon>
        <taxon>Geometridae</taxon>
        <taxon>Larentiinae</taxon>
        <taxon>Operophtera</taxon>
    </lineage>
</organism>
<protein>
    <submittedName>
        <fullName evidence="1">XK-related protein</fullName>
    </submittedName>
</protein>
<evidence type="ECO:0000313" key="2">
    <source>
        <dbReference type="Proteomes" id="UP000037510"/>
    </source>
</evidence>
<sequence>METNIDPTTSLASTISEAVCQKIASAPLFPFPLKPEDTQLTTQISAPFYLFSLKTNRIGEFLVEKKIVLNYNLSEKSFLTGLLTETVDYAAQRDFSAFELACLITIYLDTHLFFKYYYWLSPAADSPDGQEVFGPEECYDILTHFHAVYLSNLPL</sequence>
<proteinExistence type="predicted"/>
<dbReference type="EMBL" id="JTDY01004718">
    <property type="protein sequence ID" value="KOB67838.1"/>
    <property type="molecule type" value="Genomic_DNA"/>
</dbReference>
<comment type="caution">
    <text evidence="1">The sequence shown here is derived from an EMBL/GenBank/DDBJ whole genome shotgun (WGS) entry which is preliminary data.</text>
</comment>
<accession>A0A0L7KX48</accession>
<name>A0A0L7KX48_OPEBR</name>